<dbReference type="InterPro" id="IPR013783">
    <property type="entry name" value="Ig-like_fold"/>
</dbReference>
<comment type="caution">
    <text evidence="3">The sequence shown here is derived from an EMBL/GenBank/DDBJ whole genome shotgun (WGS) entry which is preliminary data.</text>
</comment>
<keyword evidence="1" id="KW-0472">Membrane</keyword>
<organism evidence="3 4">
    <name type="scientific">Kosmotoga arenicorallina S304</name>
    <dbReference type="NCBI Taxonomy" id="1453497"/>
    <lineage>
        <taxon>Bacteria</taxon>
        <taxon>Thermotogati</taxon>
        <taxon>Thermotogota</taxon>
        <taxon>Thermotogae</taxon>
        <taxon>Kosmotogales</taxon>
        <taxon>Kosmotogaceae</taxon>
        <taxon>Kosmotoga</taxon>
    </lineage>
</organism>
<evidence type="ECO:0000313" key="4">
    <source>
        <dbReference type="Proteomes" id="UP000077339"/>
    </source>
</evidence>
<dbReference type="EMBL" id="JFHK01000004">
    <property type="protein sequence ID" value="OAA31189.1"/>
    <property type="molecule type" value="Genomic_DNA"/>
</dbReference>
<keyword evidence="4" id="KW-1185">Reference proteome</keyword>
<dbReference type="RefSeq" id="WP_068346122.1">
    <property type="nucleotide sequence ID" value="NZ_JFHK01000004.1"/>
</dbReference>
<keyword evidence="1" id="KW-1133">Transmembrane helix</keyword>
<accession>A0A176K1Z8</accession>
<proteinExistence type="predicted"/>
<sequence length="1505" mass="166419">MYTTRKRKGFTLQQLAIVASIIVVAVILAIVFWPKPIPIIDEGSYRPYAGTSLEYSEPITLSFQANYKRTKEPLYADIFIGKSSDSLELVAEKVEGVLSSAAENLYDFNYDIKLEPHGNYWWKVKVYNNRGKSDETEEPISFTFKNSEPVAPTLLTPGRGEEVQLVDIAFSWTDAKDADGDTISYDLYITSDLRGSQMVFSQRDITNNSFRLNALDKLDFGKTYYWHVVARDGHGGEVSSVTGSFKTESKPAPVISLLSPVNTEVDATKPVIFSWEQSNKGYYWSLKYSFVLKKGAEEVLREETEANTFTAPSLEGHTEYSWYVEATDKNGRIVSSKEATFATLNHAPIVKITEPTGGLITTEATLSWEATDLEGDELIYDIYLVTGGIETKVATDLTINTYILRNLESATDYIIRVVAKDAFGGQSSEELAVSATNNPPVVELLTPAASEIVNPLDVKFSWKAEDPEGDDIINYQLVVIDPEGNVTQVPVVSPAYTFEKLRSRTTYSWYVEAVDEKGAKDRSDTWTFFTSNNAPNPVALVLPENNATEVAFDPGVTVEFMCSDPDNDKLKYEIEISRDSSFTEIVARKSGEEVSEEGITKVLVEGTFETNTTYYWRVTTFDGDASTTSDIWAFNTFDQAPVVNDVAVKKDQNGIVNPVGTAFSWSYSDNDDIVVEAEIHLKPEFGDEIVVPAGVNTTEYMLDFALSPDATYTYWVVVKDPAGKTGISEADTFMTGNNPPVITFDFDELRHYGVSTPVEFTWNAVDPENSDVIVKVYFGTNKNAWEETPVATGINLNNYIYDGALNPDESYYFYLEAEDAQGNQTGLESPVLITPASPRLVYTNPENNSYFDGKAPLSWKYTGEATPVNYTLRIFNEKGETIFERSTGGESFVLAEGLNLPGNRDYRWRVVAEMPDTTKEVGPLYKFETPDSPTVIASPTPTNGMVGVDTRNVILSWEYEDPDSSNVLFDLYLNDTPIVRGLTTNYATITDYMSLESNSTYNWYVVAIDEFDNKATSTTWTFTTFNNSPVVSLLGPSDGATDLTDGIRLSWQGEDPDNEMLYYDVYLGTTEELDDSNIVLSNATSTSYVFSSYKGNSTYYWKVQVRDEHEGVANSDIWSFSTGNANPKNAVIVSPEPGTLGTVLNPVLKWSGEDPDGDALSYVVYIGEKPEVMTQIASTTETTVKLGGILEGNKTYYWKVDSYDGKGGFSESAVASFTTIGILDKVAYVENNALKLAIVTEDYNTQTYTLVNTGISNSVKPVIYKNTVYAFKTDGTLISVKPGLVISEIKGDAFINPETLKNYGDYLYIVSASRFGKSIYRLPIQKNGLPGVKAELYRDGKIVSTSDLAVSEDASTILVADTLYGLVMLQWNGVTYADETPENITDQIKGIANSIEIRDDVAYIGTTGFGGGIAYVSFDDLETFKNIDGYYLAKDMVLIENTLYAATDKGLSVVDLEVPVNPGVTADINISGRIDKLLPGENGKILLIVTDEGLRFFDVQTGKIM</sequence>
<gene>
    <name evidence="3" type="ORF">AT15_06745</name>
</gene>
<dbReference type="OrthoDB" id="49493at2"/>
<dbReference type="PANTHER" id="PTHR47135:SF1">
    <property type="entry name" value="FIBRONECTIN TYPE III DOMAIN-CONTAINING PROTEIN 7"/>
    <property type="match status" value="1"/>
</dbReference>
<dbReference type="CDD" id="cd00063">
    <property type="entry name" value="FN3"/>
    <property type="match status" value="1"/>
</dbReference>
<feature type="transmembrane region" description="Helical" evidence="1">
    <location>
        <begin position="12"/>
        <end position="33"/>
    </location>
</feature>
<dbReference type="SUPFAM" id="SSF49265">
    <property type="entry name" value="Fibronectin type III"/>
    <property type="match status" value="4"/>
</dbReference>
<dbReference type="InterPro" id="IPR036116">
    <property type="entry name" value="FN3_sf"/>
</dbReference>
<feature type="domain" description="Fibronectin type-III" evidence="2">
    <location>
        <begin position="345"/>
        <end position="439"/>
    </location>
</feature>
<dbReference type="PANTHER" id="PTHR47135">
    <property type="entry name" value="FIBRONECTIN TYPE III DOMAIN-CONTAINING PROTEIN 7"/>
    <property type="match status" value="1"/>
</dbReference>
<dbReference type="STRING" id="1453497.AT15_06745"/>
<dbReference type="PROSITE" id="PS50853">
    <property type="entry name" value="FN3"/>
    <property type="match status" value="1"/>
</dbReference>
<reference evidence="3 4" key="1">
    <citation type="submission" date="2014-02" db="EMBL/GenBank/DDBJ databases">
        <title>Kosmotoga genome sequencing.</title>
        <authorList>
            <person name="Pollo S.M."/>
            <person name="Charchuk R."/>
            <person name="Nesbo C.L."/>
        </authorList>
    </citation>
    <scope>NUCLEOTIDE SEQUENCE [LARGE SCALE GENOMIC DNA]</scope>
    <source>
        <strain evidence="3 4">S304</strain>
    </source>
</reference>
<name>A0A176K1Z8_9BACT</name>
<keyword evidence="1" id="KW-0812">Transmembrane</keyword>
<evidence type="ECO:0000256" key="1">
    <source>
        <dbReference type="SAM" id="Phobius"/>
    </source>
</evidence>
<dbReference type="PATRIC" id="fig|1453497.3.peg.1345"/>
<protein>
    <recommendedName>
        <fullName evidence="2">Fibronectin type-III domain-containing protein</fullName>
    </recommendedName>
</protein>
<dbReference type="Gene3D" id="2.60.40.10">
    <property type="entry name" value="Immunoglobulins"/>
    <property type="match status" value="7"/>
</dbReference>
<dbReference type="SMART" id="SM00060">
    <property type="entry name" value="FN3"/>
    <property type="match status" value="4"/>
</dbReference>
<dbReference type="SUPFAM" id="SSF69322">
    <property type="entry name" value="Tricorn protease domain 2"/>
    <property type="match status" value="1"/>
</dbReference>
<dbReference type="InterPro" id="IPR003961">
    <property type="entry name" value="FN3_dom"/>
</dbReference>
<dbReference type="Proteomes" id="UP000077339">
    <property type="component" value="Unassembled WGS sequence"/>
</dbReference>
<evidence type="ECO:0000259" key="2">
    <source>
        <dbReference type="PROSITE" id="PS50853"/>
    </source>
</evidence>
<evidence type="ECO:0000313" key="3">
    <source>
        <dbReference type="EMBL" id="OAA31189.1"/>
    </source>
</evidence>